<evidence type="ECO:0000313" key="4">
    <source>
        <dbReference type="Proteomes" id="UP000323505"/>
    </source>
</evidence>
<dbReference type="Proteomes" id="UP000323505">
    <property type="component" value="Unassembled WGS sequence"/>
</dbReference>
<protein>
    <recommendedName>
        <fullName evidence="2">Competence protein CoiA-like N-terminal domain-containing protein</fullName>
    </recommendedName>
</protein>
<dbReference type="Pfam" id="PF25164">
    <property type="entry name" value="CoiA_N"/>
    <property type="match status" value="1"/>
</dbReference>
<comment type="caution">
    <text evidence="3">The sequence shown here is derived from an EMBL/GenBank/DDBJ whole genome shotgun (WGS) entry which is preliminary data.</text>
</comment>
<feature type="region of interest" description="Disordered" evidence="1">
    <location>
        <begin position="115"/>
        <end position="144"/>
    </location>
</feature>
<evidence type="ECO:0000313" key="3">
    <source>
        <dbReference type="EMBL" id="TYK43647.1"/>
    </source>
</evidence>
<feature type="domain" description="Competence protein CoiA-like N-terminal" evidence="2">
    <location>
        <begin position="49"/>
        <end position="71"/>
    </location>
</feature>
<sequence>MDHRLVQTAVLGRPDSLEPVIMPMAYEVAMGLRLTYGGRTFWCGTWLGGCGNRLMTKIGKRKVPHFAHYPEMVGECRRRNLDETSADHLFIHRDLKTWLGDQGIDIRRPRLLGDIKRSNGGTGSSRSGGSPGASRGAGRCGRWS</sequence>
<name>A0A5D3F3Q5_9ACTN</name>
<dbReference type="EMBL" id="VSRQ01000010">
    <property type="protein sequence ID" value="TYK43647.1"/>
    <property type="molecule type" value="Genomic_DNA"/>
</dbReference>
<proteinExistence type="predicted"/>
<feature type="compositionally biased region" description="Low complexity" evidence="1">
    <location>
        <begin position="124"/>
        <end position="144"/>
    </location>
</feature>
<reference evidence="3 4" key="1">
    <citation type="submission" date="2019-08" db="EMBL/GenBank/DDBJ databases">
        <title>Actinomadura sp. nov. CYP1-5 isolated from mountain soil.</title>
        <authorList>
            <person name="Songsumanus A."/>
            <person name="Kuncharoen N."/>
            <person name="Kudo T."/>
            <person name="Yuki M."/>
            <person name="Igarashi Y."/>
            <person name="Tanasupawat S."/>
        </authorList>
    </citation>
    <scope>NUCLEOTIDE SEQUENCE [LARGE SCALE GENOMIC DNA]</scope>
    <source>
        <strain evidence="3 4">CYP1-5</strain>
    </source>
</reference>
<gene>
    <name evidence="3" type="ORF">FXF68_36450</name>
</gene>
<keyword evidence="4" id="KW-1185">Reference proteome</keyword>
<evidence type="ECO:0000259" key="2">
    <source>
        <dbReference type="Pfam" id="PF25164"/>
    </source>
</evidence>
<evidence type="ECO:0000256" key="1">
    <source>
        <dbReference type="SAM" id="MobiDB-lite"/>
    </source>
</evidence>
<accession>A0A5D3F3Q5</accession>
<dbReference type="AlphaFoldDB" id="A0A5D3F3Q5"/>
<organism evidence="3 4">
    <name type="scientific">Actinomadura decatromicini</name>
    <dbReference type="NCBI Taxonomy" id="2604572"/>
    <lineage>
        <taxon>Bacteria</taxon>
        <taxon>Bacillati</taxon>
        <taxon>Actinomycetota</taxon>
        <taxon>Actinomycetes</taxon>
        <taxon>Streptosporangiales</taxon>
        <taxon>Thermomonosporaceae</taxon>
        <taxon>Actinomadura</taxon>
    </lineage>
</organism>
<dbReference type="InterPro" id="IPR057253">
    <property type="entry name" value="CoiA-like_N"/>
</dbReference>